<dbReference type="GO" id="GO:0046526">
    <property type="term" value="F:D-xylulose reductase activity"/>
    <property type="evidence" value="ECO:0007669"/>
    <property type="project" value="UniProtKB-EC"/>
</dbReference>
<dbReference type="EMBL" id="CP069036">
    <property type="protein sequence ID" value="QRD03048.1"/>
    <property type="molecule type" value="Genomic_DNA"/>
</dbReference>
<evidence type="ECO:0000256" key="8">
    <source>
        <dbReference type="ARBA" id="ARBA00025713"/>
    </source>
</evidence>
<comment type="function">
    <text evidence="7">Xylitol dehydrogenase which catalyzes the conversion of xylitol to D-xylulose. Xylose is a major component of hemicelluloses such as xylan. Most fungi utilize D-xylose via three enzymatic reactions, xylose reductase (XR), xylitol dehydrogenase (XDH), and xylulokinase, to form xylulose 5-phosphate, which enters pentose phosphate pathway.</text>
</comment>
<name>A0A7U2I7W4_PHANO</name>
<dbReference type="GO" id="GO:0008270">
    <property type="term" value="F:zinc ion binding"/>
    <property type="evidence" value="ECO:0007669"/>
    <property type="project" value="InterPro"/>
</dbReference>
<dbReference type="Gene3D" id="3.90.180.10">
    <property type="entry name" value="Medium-chain alcohol dehydrogenases, catalytic domain"/>
    <property type="match status" value="1"/>
</dbReference>
<dbReference type="InterPro" id="IPR013154">
    <property type="entry name" value="ADH-like_N"/>
</dbReference>
<dbReference type="PANTHER" id="PTHR43161">
    <property type="entry name" value="SORBITOL DEHYDROGENASE"/>
    <property type="match status" value="1"/>
</dbReference>
<dbReference type="FunFam" id="3.40.50.720:FF:000068">
    <property type="entry name" value="Sorbitol dehydrogenase"/>
    <property type="match status" value="1"/>
</dbReference>
<dbReference type="SMART" id="SM00829">
    <property type="entry name" value="PKS_ER"/>
    <property type="match status" value="1"/>
</dbReference>
<sequence length="377" mass="39846">MTSAVSIQDMKNPSIVLYGAKNAKLEERPVPELSDPNNVIVRIAYVGVCGSDVHFYTHGGIGRSVDPSTGLTMGHEASGTITSVGPSVTSFKIGDRVAIEPGTPCRRCAACKSGTYNLCRHMLFAAAPGPPSTPGTPGTLSKFYEMAEDLCYVIPDAISLQEAVLVEPLAVAVHAVKLGDVRPGETVVVMGCGTIGLLVAAVARLFGALRVVMVDVREDKVKFAKGWMQGAEGFIADVGMSGEDVAEKMLEEFGLKEEGVDTSGGKIDTVIEASGAASCVEAGICMLRPGGKYVQTGLGREKIEFPIVAMSQKELVVRGCFRYGAGDYELAVKYLEKGAVDAKALISSVSRFEDAVSAWEKTMRGKGVKNLIEGVRD</sequence>
<dbReference type="EC" id="1.1.1.9" evidence="9"/>
<dbReference type="PROSITE" id="PS00059">
    <property type="entry name" value="ADH_ZINC"/>
    <property type="match status" value="1"/>
</dbReference>
<evidence type="ECO:0000256" key="11">
    <source>
        <dbReference type="RuleBase" id="RU361277"/>
    </source>
</evidence>
<feature type="domain" description="Enoyl reductase (ER)" evidence="12">
    <location>
        <begin position="19"/>
        <end position="372"/>
    </location>
</feature>
<dbReference type="SUPFAM" id="SSF51735">
    <property type="entry name" value="NAD(P)-binding Rossmann-fold domains"/>
    <property type="match status" value="1"/>
</dbReference>
<dbReference type="SUPFAM" id="SSF50129">
    <property type="entry name" value="GroES-like"/>
    <property type="match status" value="1"/>
</dbReference>
<dbReference type="InterPro" id="IPR002328">
    <property type="entry name" value="ADH_Zn_CS"/>
</dbReference>
<keyword evidence="5" id="KW-0560">Oxidoreductase</keyword>
<evidence type="ECO:0000313" key="14">
    <source>
        <dbReference type="Proteomes" id="UP000663193"/>
    </source>
</evidence>
<dbReference type="InterPro" id="IPR011032">
    <property type="entry name" value="GroES-like_sf"/>
</dbReference>
<dbReference type="OMA" id="HFWTEGG"/>
<dbReference type="CDD" id="cd05285">
    <property type="entry name" value="sorbitol_DH"/>
    <property type="match status" value="1"/>
</dbReference>
<dbReference type="Pfam" id="PF08240">
    <property type="entry name" value="ADH_N"/>
    <property type="match status" value="1"/>
</dbReference>
<dbReference type="OrthoDB" id="3941538at2759"/>
<comment type="similarity">
    <text evidence="2 11">Belongs to the zinc-containing alcohol dehydrogenase family.</text>
</comment>
<keyword evidence="3 11" id="KW-0479">Metal-binding</keyword>
<dbReference type="InterPro" id="IPR020843">
    <property type="entry name" value="ER"/>
</dbReference>
<comment type="cofactor">
    <cofactor evidence="1 11">
        <name>Zn(2+)</name>
        <dbReference type="ChEBI" id="CHEBI:29105"/>
    </cofactor>
</comment>
<dbReference type="AlphaFoldDB" id="A0A7U2I7W4"/>
<evidence type="ECO:0000256" key="4">
    <source>
        <dbReference type="ARBA" id="ARBA00022833"/>
    </source>
</evidence>
<evidence type="ECO:0000256" key="2">
    <source>
        <dbReference type="ARBA" id="ARBA00008072"/>
    </source>
</evidence>
<evidence type="ECO:0000313" key="13">
    <source>
        <dbReference type="EMBL" id="QRD03048.1"/>
    </source>
</evidence>
<accession>A0A7U2I7W4</accession>
<gene>
    <name evidence="13" type="ORF">JI435_141720</name>
</gene>
<dbReference type="InterPro" id="IPR013149">
    <property type="entry name" value="ADH-like_C"/>
</dbReference>
<dbReference type="Proteomes" id="UP000663193">
    <property type="component" value="Chromosome 14"/>
</dbReference>
<organism evidence="13 14">
    <name type="scientific">Phaeosphaeria nodorum (strain SN15 / ATCC MYA-4574 / FGSC 10173)</name>
    <name type="common">Glume blotch fungus</name>
    <name type="synonym">Parastagonospora nodorum</name>
    <dbReference type="NCBI Taxonomy" id="321614"/>
    <lineage>
        <taxon>Eukaryota</taxon>
        <taxon>Fungi</taxon>
        <taxon>Dikarya</taxon>
        <taxon>Ascomycota</taxon>
        <taxon>Pezizomycotina</taxon>
        <taxon>Dothideomycetes</taxon>
        <taxon>Pleosporomycetidae</taxon>
        <taxon>Pleosporales</taxon>
        <taxon>Pleosporineae</taxon>
        <taxon>Phaeosphaeriaceae</taxon>
        <taxon>Parastagonospora</taxon>
    </lineage>
</organism>
<dbReference type="Gene3D" id="3.40.50.720">
    <property type="entry name" value="NAD(P)-binding Rossmann-like Domain"/>
    <property type="match status" value="1"/>
</dbReference>
<dbReference type="RefSeq" id="XP_001804369.1">
    <property type="nucleotide sequence ID" value="XM_001804317.1"/>
</dbReference>
<keyword evidence="14" id="KW-1185">Reference proteome</keyword>
<evidence type="ECO:0000256" key="5">
    <source>
        <dbReference type="ARBA" id="ARBA00023002"/>
    </source>
</evidence>
<dbReference type="Pfam" id="PF00107">
    <property type="entry name" value="ADH_zinc_N"/>
    <property type="match status" value="1"/>
</dbReference>
<comment type="pathway">
    <text evidence="8">Carbohydrate degradation; L-arabinose degradation via L-arabinitol; D-xylulose 5-phosphate from L-arabinose (fungal route): step 4/5.</text>
</comment>
<evidence type="ECO:0000256" key="10">
    <source>
        <dbReference type="ARBA" id="ARBA00030139"/>
    </source>
</evidence>
<proteinExistence type="inferred from homology"/>
<dbReference type="VEuPathDB" id="FungiDB:JI435_141720"/>
<dbReference type="KEGG" id="pno:SNOG_14172"/>
<evidence type="ECO:0000256" key="7">
    <source>
        <dbReference type="ARBA" id="ARBA00024843"/>
    </source>
</evidence>
<dbReference type="InterPro" id="IPR045306">
    <property type="entry name" value="SDH-like"/>
</dbReference>
<keyword evidence="4 11" id="KW-0862">Zinc</keyword>
<evidence type="ECO:0000256" key="9">
    <source>
        <dbReference type="ARBA" id="ARBA00026119"/>
    </source>
</evidence>
<protein>
    <recommendedName>
        <fullName evidence="9">D-xylulose reductase</fullName>
        <ecNumber evidence="9">1.1.1.9</ecNumber>
    </recommendedName>
    <alternativeName>
        <fullName evidence="10">Xylitol dehydrogenase A</fullName>
    </alternativeName>
</protein>
<evidence type="ECO:0000256" key="6">
    <source>
        <dbReference type="ARBA" id="ARBA00023027"/>
    </source>
</evidence>
<evidence type="ECO:0000256" key="3">
    <source>
        <dbReference type="ARBA" id="ARBA00022723"/>
    </source>
</evidence>
<evidence type="ECO:0000259" key="12">
    <source>
        <dbReference type="SMART" id="SM00829"/>
    </source>
</evidence>
<dbReference type="PANTHER" id="PTHR43161:SF9">
    <property type="entry name" value="SORBITOL DEHYDROGENASE"/>
    <property type="match status" value="1"/>
</dbReference>
<reference evidence="14" key="1">
    <citation type="journal article" date="2021" name="BMC Genomics">
        <title>Chromosome-level genome assembly and manually-curated proteome of model necrotroph Parastagonospora nodorum Sn15 reveals a genome-wide trove of candidate effector homologs, and redundancy of virulence-related functions within an accessory chromosome.</title>
        <authorList>
            <person name="Bertazzoni S."/>
            <person name="Jones D.A.B."/>
            <person name="Phan H.T."/>
            <person name="Tan K.-C."/>
            <person name="Hane J.K."/>
        </authorList>
    </citation>
    <scope>NUCLEOTIDE SEQUENCE [LARGE SCALE GENOMIC DNA]</scope>
    <source>
        <strain evidence="14">SN15 / ATCC MYA-4574 / FGSC 10173)</strain>
    </source>
</reference>
<evidence type="ECO:0000256" key="1">
    <source>
        <dbReference type="ARBA" id="ARBA00001947"/>
    </source>
</evidence>
<keyword evidence="6" id="KW-0520">NAD</keyword>
<dbReference type="InterPro" id="IPR036291">
    <property type="entry name" value="NAD(P)-bd_dom_sf"/>
</dbReference>